<dbReference type="InterPro" id="IPR024163">
    <property type="entry name" value="Aerotolerance_reg_N"/>
</dbReference>
<feature type="domain" description="Aerotolerance regulator N-terminal" evidence="3">
    <location>
        <begin position="1"/>
        <end position="75"/>
    </location>
</feature>
<evidence type="ECO:0000313" key="5">
    <source>
        <dbReference type="Proteomes" id="UP000029391"/>
    </source>
</evidence>
<protein>
    <recommendedName>
        <fullName evidence="3">Aerotolerance regulator N-terminal domain-containing protein</fullName>
    </recommendedName>
</protein>
<evidence type="ECO:0000259" key="3">
    <source>
        <dbReference type="Pfam" id="PF07584"/>
    </source>
</evidence>
<feature type="non-terminal residue" evidence="4">
    <location>
        <position position="330"/>
    </location>
</feature>
<organism evidence="4 5">
    <name type="scientific">Arenimonas composti TR7-09 = DSM 18010</name>
    <dbReference type="NCBI Taxonomy" id="1121013"/>
    <lineage>
        <taxon>Bacteria</taxon>
        <taxon>Pseudomonadati</taxon>
        <taxon>Pseudomonadota</taxon>
        <taxon>Gammaproteobacteria</taxon>
        <taxon>Lysobacterales</taxon>
        <taxon>Lysobacteraceae</taxon>
        <taxon>Arenimonas</taxon>
    </lineage>
</organism>
<name>A0A091BDC9_9GAMM</name>
<evidence type="ECO:0000256" key="2">
    <source>
        <dbReference type="SAM" id="Phobius"/>
    </source>
</evidence>
<reference evidence="4 5" key="1">
    <citation type="submission" date="2013-09" db="EMBL/GenBank/DDBJ databases">
        <title>Genome sequencing of Arenimonas composti.</title>
        <authorList>
            <person name="Chen F."/>
            <person name="Wang G."/>
        </authorList>
    </citation>
    <scope>NUCLEOTIDE SEQUENCE [LARGE SCALE GENOMIC DNA]</scope>
    <source>
        <strain evidence="4 5">TR7-09</strain>
    </source>
</reference>
<evidence type="ECO:0000313" key="4">
    <source>
        <dbReference type="EMBL" id="KFN49507.1"/>
    </source>
</evidence>
<dbReference type="Pfam" id="PF07584">
    <property type="entry name" value="BatA"/>
    <property type="match status" value="1"/>
</dbReference>
<dbReference type="RefSeq" id="WP_043797768.1">
    <property type="nucleotide sequence ID" value="NZ_AWXU01000034.1"/>
</dbReference>
<comment type="caution">
    <text evidence="4">The sequence shown here is derived from an EMBL/GenBank/DDBJ whole genome shotgun (WGS) entry which is preliminary data.</text>
</comment>
<dbReference type="InterPro" id="IPR011933">
    <property type="entry name" value="Double_TM_dom"/>
</dbReference>
<feature type="region of interest" description="Disordered" evidence="1">
    <location>
        <begin position="311"/>
        <end position="330"/>
    </location>
</feature>
<gene>
    <name evidence="4" type="ORF">P873_10645</name>
</gene>
<proteinExistence type="predicted"/>
<dbReference type="EMBL" id="AWXU01000034">
    <property type="protein sequence ID" value="KFN49507.1"/>
    <property type="molecule type" value="Genomic_DNA"/>
</dbReference>
<evidence type="ECO:0000256" key="1">
    <source>
        <dbReference type="SAM" id="MobiDB-lite"/>
    </source>
</evidence>
<keyword evidence="5" id="KW-1185">Reference proteome</keyword>
<dbReference type="eggNOG" id="ENOG502Z9IQ">
    <property type="taxonomic scope" value="Bacteria"/>
</dbReference>
<dbReference type="OrthoDB" id="7390489at2"/>
<dbReference type="AlphaFoldDB" id="A0A091BDC9"/>
<accession>A0A091BDC9</accession>
<dbReference type="STRING" id="1121013.GCA_000426365_00995"/>
<feature type="transmembrane region" description="Helical" evidence="2">
    <location>
        <begin position="55"/>
        <end position="74"/>
    </location>
</feature>
<sequence>MSLLLPLGQLALAAWALPLLLHLARRQQQQPVDFAALRWLGAKLRPRQRLRFEEIPLLLARLALLAALALLLAMPVRERAAPASAVTAVHPALAGALPAGLVRDDAAAVWLAPDFPSLAAPAPEVASALPPFSLLRELDAALPAGTPLVVHVPARLAGGDGERPRLARAVDWRVAPNPAGDSEAPTTAPAAPLPAEIELVGEPAQRRWLRAALRVLAGERPPRIVETDTADAALAERIAAGSTALLASDVAWPLRIEGANAWRADDGRVLLRAAGHGAGRVLQWQRPLRPDTLPELLQADFPQRLRTALQASAPAPTMADAARVAPRTGG</sequence>
<dbReference type="Proteomes" id="UP000029391">
    <property type="component" value="Unassembled WGS sequence"/>
</dbReference>
<keyword evidence="2" id="KW-0472">Membrane</keyword>
<keyword evidence="2" id="KW-0812">Transmembrane</keyword>
<dbReference type="NCBIfam" id="TIGR02226">
    <property type="entry name" value="two_anch"/>
    <property type="match status" value="1"/>
</dbReference>
<keyword evidence="2" id="KW-1133">Transmembrane helix</keyword>